<sequence length="91" mass="9741">MTILGTGLHFEAVPGETLLAAARRQGVLMPSACRNGTCRECRCRVGQGQVRHTIAWPGLSADEKREGWVLPCVAEAESDVELDAPRAKAAP</sequence>
<keyword evidence="6" id="KW-0408">Iron</keyword>
<dbReference type="PANTHER" id="PTHR43112">
    <property type="entry name" value="FERREDOXIN"/>
    <property type="match status" value="1"/>
</dbReference>
<evidence type="ECO:0000259" key="9">
    <source>
        <dbReference type="PROSITE" id="PS51085"/>
    </source>
</evidence>
<keyword evidence="2" id="KW-0813">Transport</keyword>
<evidence type="ECO:0000256" key="5">
    <source>
        <dbReference type="ARBA" id="ARBA00022982"/>
    </source>
</evidence>
<evidence type="ECO:0000256" key="1">
    <source>
        <dbReference type="ARBA" id="ARBA00007874"/>
    </source>
</evidence>
<name>A0ABZ0CVL2_9BURK</name>
<dbReference type="InterPro" id="IPR036010">
    <property type="entry name" value="2Fe-2S_ferredoxin-like_sf"/>
</dbReference>
<dbReference type="CDD" id="cd00207">
    <property type="entry name" value="fer2"/>
    <property type="match status" value="1"/>
</dbReference>
<keyword evidence="3" id="KW-0001">2Fe-2S</keyword>
<reference evidence="10 11" key="1">
    <citation type="submission" date="2023-10" db="EMBL/GenBank/DDBJ databases">
        <title>Bacteria for the degradation of biodegradable plastic PBAT(Polybutylene adipate terephthalate).</title>
        <authorList>
            <person name="Weon H.-Y."/>
            <person name="Yeon J."/>
        </authorList>
    </citation>
    <scope>NUCLEOTIDE SEQUENCE [LARGE SCALE GENOMIC DNA]</scope>
    <source>
        <strain evidence="10 11">SBD 7-3</strain>
    </source>
</reference>
<dbReference type="PROSITE" id="PS51085">
    <property type="entry name" value="2FE2S_FER_2"/>
    <property type="match status" value="1"/>
</dbReference>
<dbReference type="InterPro" id="IPR012675">
    <property type="entry name" value="Beta-grasp_dom_sf"/>
</dbReference>
<protein>
    <submittedName>
        <fullName evidence="10">2Fe-2S iron-sulfur cluster-binding protein</fullName>
    </submittedName>
</protein>
<accession>A0ABZ0CVL2</accession>
<evidence type="ECO:0000256" key="7">
    <source>
        <dbReference type="ARBA" id="ARBA00023014"/>
    </source>
</evidence>
<evidence type="ECO:0000256" key="3">
    <source>
        <dbReference type="ARBA" id="ARBA00022714"/>
    </source>
</evidence>
<dbReference type="Gene3D" id="3.10.20.30">
    <property type="match status" value="1"/>
</dbReference>
<comment type="similarity">
    <text evidence="1">Belongs to the 2Fe2S plant-type ferredoxin family.</text>
</comment>
<feature type="domain" description="2Fe-2S ferredoxin-type" evidence="9">
    <location>
        <begin position="1"/>
        <end position="88"/>
    </location>
</feature>
<evidence type="ECO:0000313" key="11">
    <source>
        <dbReference type="Proteomes" id="UP001303946"/>
    </source>
</evidence>
<evidence type="ECO:0000256" key="4">
    <source>
        <dbReference type="ARBA" id="ARBA00022723"/>
    </source>
</evidence>
<dbReference type="Pfam" id="PF00111">
    <property type="entry name" value="Fer2"/>
    <property type="match status" value="1"/>
</dbReference>
<dbReference type="InterPro" id="IPR001041">
    <property type="entry name" value="2Fe-2S_ferredoxin-type"/>
</dbReference>
<dbReference type="SUPFAM" id="SSF54292">
    <property type="entry name" value="2Fe-2S ferredoxin-like"/>
    <property type="match status" value="1"/>
</dbReference>
<keyword evidence="7" id="KW-0411">Iron-sulfur</keyword>
<evidence type="ECO:0000256" key="8">
    <source>
        <dbReference type="ARBA" id="ARBA00034078"/>
    </source>
</evidence>
<organism evidence="10 11">
    <name type="scientific">Piscinibacter gummiphilus</name>
    <dbReference type="NCBI Taxonomy" id="946333"/>
    <lineage>
        <taxon>Bacteria</taxon>
        <taxon>Pseudomonadati</taxon>
        <taxon>Pseudomonadota</taxon>
        <taxon>Betaproteobacteria</taxon>
        <taxon>Burkholderiales</taxon>
        <taxon>Sphaerotilaceae</taxon>
        <taxon>Piscinibacter</taxon>
    </lineage>
</organism>
<keyword evidence="5" id="KW-0249">Electron transport</keyword>
<proteinExistence type="inferred from homology"/>
<evidence type="ECO:0000256" key="2">
    <source>
        <dbReference type="ARBA" id="ARBA00022448"/>
    </source>
</evidence>
<dbReference type="PANTHER" id="PTHR43112:SF3">
    <property type="entry name" value="FERREDOXIN-2, CHLOROPLASTIC"/>
    <property type="match status" value="1"/>
</dbReference>
<gene>
    <name evidence="10" type="ORF">RXV79_02925</name>
</gene>
<dbReference type="EMBL" id="CP136336">
    <property type="protein sequence ID" value="WOB09016.1"/>
    <property type="molecule type" value="Genomic_DNA"/>
</dbReference>
<evidence type="ECO:0000256" key="6">
    <source>
        <dbReference type="ARBA" id="ARBA00023004"/>
    </source>
</evidence>
<keyword evidence="11" id="KW-1185">Reference proteome</keyword>
<dbReference type="Proteomes" id="UP001303946">
    <property type="component" value="Chromosome"/>
</dbReference>
<evidence type="ECO:0000313" key="10">
    <source>
        <dbReference type="EMBL" id="WOB09016.1"/>
    </source>
</evidence>
<keyword evidence="4" id="KW-0479">Metal-binding</keyword>
<comment type="cofactor">
    <cofactor evidence="8">
        <name>[2Fe-2S] cluster</name>
        <dbReference type="ChEBI" id="CHEBI:190135"/>
    </cofactor>
</comment>